<dbReference type="GO" id="GO:0042585">
    <property type="term" value="C:germinal vesicle"/>
    <property type="evidence" value="ECO:0007669"/>
    <property type="project" value="TreeGrafter"/>
</dbReference>
<evidence type="ECO:0000256" key="1">
    <source>
        <dbReference type="SAM" id="MobiDB-lite"/>
    </source>
</evidence>
<sequence>MGPTTTSPVMRATPAPRALTATTASTASGKPKAQSAKKIENAETKKARKRKMLKSQTFLKLGTRSRSPEKDEWPRKSEDYEKTKSGRESWWRKDIRETPLPGTYDHYDFIDEVDKKQNTYRFKSDGRKRDAHPWHKGAALMPGAYEHKDFLSNFDKFNTTYGFKSTKRDARDFLNFGKKDKDINVAPNQYTAEKYLTCSVEKQPSKHFMFKSQSQRFPTKYFRPGSSNSQKSNDSDETKIGPAPGNYEHTPPDALHPISSSFKSRTPRFSTSHTRVPGPGSYEKTFQSPMPATIARMGKQHGLFFSSAFQV</sequence>
<feature type="compositionally biased region" description="Polar residues" evidence="1">
    <location>
        <begin position="258"/>
        <end position="274"/>
    </location>
</feature>
<dbReference type="AlphaFoldDB" id="A0A8S4PJ84"/>
<keyword evidence="3" id="KW-1185">Reference proteome</keyword>
<accession>A0A8S4PJ84</accession>
<feature type="region of interest" description="Disordered" evidence="1">
    <location>
        <begin position="218"/>
        <end position="284"/>
    </location>
</feature>
<dbReference type="GO" id="GO:0001940">
    <property type="term" value="C:male pronucleus"/>
    <property type="evidence" value="ECO:0007669"/>
    <property type="project" value="TreeGrafter"/>
</dbReference>
<dbReference type="GO" id="GO:0003682">
    <property type="term" value="F:chromatin binding"/>
    <property type="evidence" value="ECO:0007669"/>
    <property type="project" value="TreeGrafter"/>
</dbReference>
<feature type="compositionally biased region" description="Basic and acidic residues" evidence="1">
    <location>
        <begin position="66"/>
        <end position="92"/>
    </location>
</feature>
<dbReference type="GO" id="GO:0001939">
    <property type="term" value="C:female pronucleus"/>
    <property type="evidence" value="ECO:0007669"/>
    <property type="project" value="TreeGrafter"/>
</dbReference>
<proteinExistence type="predicted"/>
<feature type="compositionally biased region" description="Low complexity" evidence="1">
    <location>
        <begin position="11"/>
        <end position="28"/>
    </location>
</feature>
<dbReference type="PANTHER" id="PTHR35678:SF1">
    <property type="entry name" value="PROTEIN STPG4"/>
    <property type="match status" value="1"/>
</dbReference>
<evidence type="ECO:0000313" key="3">
    <source>
        <dbReference type="Proteomes" id="UP000749559"/>
    </source>
</evidence>
<dbReference type="Proteomes" id="UP000749559">
    <property type="component" value="Unassembled WGS sequence"/>
</dbReference>
<gene>
    <name evidence="2" type="ORF">OFUS_LOCUS18034</name>
</gene>
<dbReference type="GO" id="GO:0044727">
    <property type="term" value="P:epigenetic programing of male pronucleus"/>
    <property type="evidence" value="ECO:0007669"/>
    <property type="project" value="TreeGrafter"/>
</dbReference>
<dbReference type="GO" id="GO:0005737">
    <property type="term" value="C:cytoplasm"/>
    <property type="evidence" value="ECO:0007669"/>
    <property type="project" value="UniProtKB-SubCell"/>
</dbReference>
<dbReference type="GO" id="GO:0042393">
    <property type="term" value="F:histone binding"/>
    <property type="evidence" value="ECO:0007669"/>
    <property type="project" value="TreeGrafter"/>
</dbReference>
<dbReference type="EMBL" id="CAIIXF020000008">
    <property type="protein sequence ID" value="CAH1793149.1"/>
    <property type="molecule type" value="Genomic_DNA"/>
</dbReference>
<evidence type="ECO:0000313" key="2">
    <source>
        <dbReference type="EMBL" id="CAH1793149.1"/>
    </source>
</evidence>
<protein>
    <submittedName>
        <fullName evidence="2">Uncharacterized protein</fullName>
    </submittedName>
</protein>
<dbReference type="PANTHER" id="PTHR35678">
    <property type="entry name" value="PROTEIN STPG4"/>
    <property type="match status" value="1"/>
</dbReference>
<name>A0A8S4PJ84_OWEFU</name>
<feature type="region of interest" description="Disordered" evidence="1">
    <location>
        <begin position="1"/>
        <end position="92"/>
    </location>
</feature>
<organism evidence="2 3">
    <name type="scientific">Owenia fusiformis</name>
    <name type="common">Polychaete worm</name>
    <dbReference type="NCBI Taxonomy" id="6347"/>
    <lineage>
        <taxon>Eukaryota</taxon>
        <taxon>Metazoa</taxon>
        <taxon>Spiralia</taxon>
        <taxon>Lophotrochozoa</taxon>
        <taxon>Annelida</taxon>
        <taxon>Polychaeta</taxon>
        <taxon>Sedentaria</taxon>
        <taxon>Canalipalpata</taxon>
        <taxon>Sabellida</taxon>
        <taxon>Oweniida</taxon>
        <taxon>Oweniidae</taxon>
        <taxon>Owenia</taxon>
    </lineage>
</organism>
<comment type="caution">
    <text evidence="2">The sequence shown here is derived from an EMBL/GenBank/DDBJ whole genome shotgun (WGS) entry which is preliminary data.</text>
</comment>
<reference evidence="2" key="1">
    <citation type="submission" date="2022-03" db="EMBL/GenBank/DDBJ databases">
        <authorList>
            <person name="Martin C."/>
        </authorList>
    </citation>
    <scope>NUCLEOTIDE SEQUENCE</scope>
</reference>
<dbReference type="OrthoDB" id="6228811at2759"/>